<sequence>MKFTVLTQAALAISSITGAVANPTLDISTGFGIDKRADCSLTVRYTSDWVEAGLDRYRMWLITAPRNDRHLQLYCDGAYQARYLTNLQCFWGDDGKYYIDASVVRGSAGHQAIQDAHRAVCNEFERLTGCGTNREF</sequence>
<gene>
    <name evidence="2" type="ORF">FHETE_8820</name>
</gene>
<evidence type="ECO:0000313" key="3">
    <source>
        <dbReference type="Proteomes" id="UP000567885"/>
    </source>
</evidence>
<proteinExistence type="predicted"/>
<protein>
    <submittedName>
        <fullName evidence="2">Uncharacterized protein</fullName>
    </submittedName>
</protein>
<feature type="signal peptide" evidence="1">
    <location>
        <begin position="1"/>
        <end position="21"/>
    </location>
</feature>
<name>A0A8H5SZS3_FUSHE</name>
<feature type="chain" id="PRO_5034930679" evidence="1">
    <location>
        <begin position="22"/>
        <end position="136"/>
    </location>
</feature>
<evidence type="ECO:0000256" key="1">
    <source>
        <dbReference type="SAM" id="SignalP"/>
    </source>
</evidence>
<dbReference type="AlphaFoldDB" id="A0A8H5SZS3"/>
<organism evidence="2 3">
    <name type="scientific">Fusarium heterosporum</name>
    <dbReference type="NCBI Taxonomy" id="42747"/>
    <lineage>
        <taxon>Eukaryota</taxon>
        <taxon>Fungi</taxon>
        <taxon>Dikarya</taxon>
        <taxon>Ascomycota</taxon>
        <taxon>Pezizomycotina</taxon>
        <taxon>Sordariomycetes</taxon>
        <taxon>Hypocreomycetidae</taxon>
        <taxon>Hypocreales</taxon>
        <taxon>Nectriaceae</taxon>
        <taxon>Fusarium</taxon>
        <taxon>Fusarium heterosporum species complex</taxon>
    </lineage>
</organism>
<dbReference type="EMBL" id="JAAGWQ010000192">
    <property type="protein sequence ID" value="KAF5660657.1"/>
    <property type="molecule type" value="Genomic_DNA"/>
</dbReference>
<dbReference type="Proteomes" id="UP000567885">
    <property type="component" value="Unassembled WGS sequence"/>
</dbReference>
<reference evidence="2 3" key="1">
    <citation type="submission" date="2020-05" db="EMBL/GenBank/DDBJ databases">
        <title>Identification and distribution of gene clusters putatively required for synthesis of sphingolipid metabolism inhibitors in phylogenetically diverse species of the filamentous fungus Fusarium.</title>
        <authorList>
            <person name="Kim H.-S."/>
            <person name="Busman M."/>
            <person name="Brown D.W."/>
            <person name="Divon H."/>
            <person name="Uhlig S."/>
            <person name="Proctor R.H."/>
        </authorList>
    </citation>
    <scope>NUCLEOTIDE SEQUENCE [LARGE SCALE GENOMIC DNA]</scope>
    <source>
        <strain evidence="2 3">NRRL 20693</strain>
    </source>
</reference>
<keyword evidence="1" id="KW-0732">Signal</keyword>
<keyword evidence="3" id="KW-1185">Reference proteome</keyword>
<dbReference type="OrthoDB" id="5022363at2759"/>
<accession>A0A8H5SZS3</accession>
<comment type="caution">
    <text evidence="2">The sequence shown here is derived from an EMBL/GenBank/DDBJ whole genome shotgun (WGS) entry which is preliminary data.</text>
</comment>
<evidence type="ECO:0000313" key="2">
    <source>
        <dbReference type="EMBL" id="KAF5660657.1"/>
    </source>
</evidence>